<feature type="domain" description="ARB-07466-like C-terminal" evidence="3">
    <location>
        <begin position="217"/>
        <end position="324"/>
    </location>
</feature>
<dbReference type="RefSeq" id="WP_093171406.1">
    <property type="nucleotide sequence ID" value="NZ_FNCN01000014.1"/>
</dbReference>
<organism evidence="4 5">
    <name type="scientific">Sinosporangium album</name>
    <dbReference type="NCBI Taxonomy" id="504805"/>
    <lineage>
        <taxon>Bacteria</taxon>
        <taxon>Bacillati</taxon>
        <taxon>Actinomycetota</taxon>
        <taxon>Actinomycetes</taxon>
        <taxon>Streptosporangiales</taxon>
        <taxon>Streptosporangiaceae</taxon>
        <taxon>Sinosporangium</taxon>
    </lineage>
</organism>
<feature type="signal peptide" evidence="2">
    <location>
        <begin position="1"/>
        <end position="36"/>
    </location>
</feature>
<feature type="chain" id="PRO_5011609190" description="ARB-07466-like C-terminal domain-containing protein" evidence="2">
    <location>
        <begin position="37"/>
        <end position="332"/>
    </location>
</feature>
<evidence type="ECO:0000256" key="2">
    <source>
        <dbReference type="SAM" id="SignalP"/>
    </source>
</evidence>
<sequence length="332" mass="36886">MVVVSQGARGHGVARVLAASLTAAAVAACVPAAAYAKPKPSAKQLKQELKQLEKESDGLIKRYYEGRRTLQKAEKDERDAKKKLGESQRRFDVAAREIRLIAAERHRSGGFEPNAALIGGNDPRAVLGQMALAEQMVAAQNARLSSYTQIRDAHQQAQTEASQKTSDLRTALDTLEKQRKDAEKTIVKIKDRIDLLYPTPGMRPNGTFIPQLPGGPDNITPRMRLVRNLIVERFGVPFGVGCYRAINDGGEHPLGRACDFMLSHGGSMPGSREIQRGHDISNWVIKNAKRLGIMYVIYRQRIWHVRTGSWRYMSDRGGATANHYDHPHISVY</sequence>
<accession>A0A1G8BMQ1</accession>
<keyword evidence="1" id="KW-0175">Coiled coil</keyword>
<keyword evidence="2" id="KW-0732">Signal</keyword>
<name>A0A1G8BMQ1_9ACTN</name>
<dbReference type="STRING" id="504805.SAMN05421505_11494"/>
<dbReference type="EMBL" id="FNCN01000014">
    <property type="protein sequence ID" value="SDH34393.1"/>
    <property type="molecule type" value="Genomic_DNA"/>
</dbReference>
<evidence type="ECO:0000256" key="1">
    <source>
        <dbReference type="SAM" id="Coils"/>
    </source>
</evidence>
<gene>
    <name evidence="4" type="ORF">SAMN05421505_11494</name>
</gene>
<evidence type="ECO:0000259" key="3">
    <source>
        <dbReference type="Pfam" id="PF26571"/>
    </source>
</evidence>
<dbReference type="AlphaFoldDB" id="A0A1G8BMQ1"/>
<feature type="coiled-coil region" evidence="1">
    <location>
        <begin position="42"/>
        <end position="90"/>
    </location>
</feature>
<keyword evidence="5" id="KW-1185">Reference proteome</keyword>
<feature type="coiled-coil region" evidence="1">
    <location>
        <begin position="165"/>
        <end position="192"/>
    </location>
</feature>
<dbReference type="OrthoDB" id="2989771at2"/>
<reference evidence="4 5" key="1">
    <citation type="submission" date="2016-10" db="EMBL/GenBank/DDBJ databases">
        <authorList>
            <person name="de Groot N.N."/>
        </authorList>
    </citation>
    <scope>NUCLEOTIDE SEQUENCE [LARGE SCALE GENOMIC DNA]</scope>
    <source>
        <strain evidence="4 5">CPCC 201354</strain>
    </source>
</reference>
<evidence type="ECO:0000313" key="5">
    <source>
        <dbReference type="Proteomes" id="UP000198923"/>
    </source>
</evidence>
<proteinExistence type="predicted"/>
<dbReference type="Proteomes" id="UP000198923">
    <property type="component" value="Unassembled WGS sequence"/>
</dbReference>
<dbReference type="Pfam" id="PF26571">
    <property type="entry name" value="VldE"/>
    <property type="match status" value="1"/>
</dbReference>
<dbReference type="InterPro" id="IPR058593">
    <property type="entry name" value="ARB_07466-like_C"/>
</dbReference>
<protein>
    <recommendedName>
        <fullName evidence="3">ARB-07466-like C-terminal domain-containing protein</fullName>
    </recommendedName>
</protein>
<evidence type="ECO:0000313" key="4">
    <source>
        <dbReference type="EMBL" id="SDH34393.1"/>
    </source>
</evidence>